<name>A0A5R9KPS7_9BACT</name>
<accession>A0A5R9KPS7</accession>
<sequence length="454" mass="50035">MKNSLLFALAFVLAFIGCKKKDENPSPQDEEIIVTALTDKNFIQNIEIPGAEKITFDSASNEYQVTLPAGFTSDRLRINFKFYPGAFLTTEHSAESPKVVDFTFRSRPPLYFIVSTAAQKQEAYRIYVKHNGPLKGTFINQGDLQIEPDGIMSLPVEITSGMGTIPAIPDEMLELTGILKNEKTGEENRGSLYNGALYFGNTASFVNSDDISVSLKYGDKILTLAEKTRITQKKVAVYQMGNYPLFRATGVGEEVIISGIGFSSKNRYTLKIENAFTDKPYETNAKFEETGRLSGIIPAGVVSGNYSVSVYENDVLVNGVILTISKNENEKSVGQIWTGANDYPTADRSLFVAKKISLSRGKPFFVNPFPAITRMYGGGDPNKVLPDLQLKNGAQIVTIKAAVKHDPSYGDGSITVYYGEYLLPASIAPGFYEVRHVYADKSVSLPFWSKIEIK</sequence>
<comment type="caution">
    <text evidence="1">The sequence shown here is derived from an EMBL/GenBank/DDBJ whole genome shotgun (WGS) entry which is preliminary data.</text>
</comment>
<dbReference type="OrthoDB" id="929387at2"/>
<gene>
    <name evidence="1" type="ORF">FEN17_26295</name>
</gene>
<dbReference type="AlphaFoldDB" id="A0A5R9KPS7"/>
<proteinExistence type="predicted"/>
<dbReference type="EMBL" id="VCEJ01000008">
    <property type="protein sequence ID" value="TLU98285.1"/>
    <property type="molecule type" value="Genomic_DNA"/>
</dbReference>
<protein>
    <submittedName>
        <fullName evidence="1">Uncharacterized protein</fullName>
    </submittedName>
</protein>
<reference evidence="1 2" key="1">
    <citation type="submission" date="2019-05" db="EMBL/GenBank/DDBJ databases">
        <authorList>
            <person name="Qu J.-H."/>
        </authorList>
    </citation>
    <scope>NUCLEOTIDE SEQUENCE [LARGE SCALE GENOMIC DNA]</scope>
    <source>
        <strain evidence="1 2">T17</strain>
    </source>
</reference>
<dbReference type="RefSeq" id="WP_138368383.1">
    <property type="nucleotide sequence ID" value="NZ_VCEJ01000008.1"/>
</dbReference>
<evidence type="ECO:0000313" key="2">
    <source>
        <dbReference type="Proteomes" id="UP000306402"/>
    </source>
</evidence>
<organism evidence="1 2">
    <name type="scientific">Dyadobacter luticola</name>
    <dbReference type="NCBI Taxonomy" id="1979387"/>
    <lineage>
        <taxon>Bacteria</taxon>
        <taxon>Pseudomonadati</taxon>
        <taxon>Bacteroidota</taxon>
        <taxon>Cytophagia</taxon>
        <taxon>Cytophagales</taxon>
        <taxon>Spirosomataceae</taxon>
        <taxon>Dyadobacter</taxon>
    </lineage>
</organism>
<dbReference type="Proteomes" id="UP000306402">
    <property type="component" value="Unassembled WGS sequence"/>
</dbReference>
<keyword evidence="2" id="KW-1185">Reference proteome</keyword>
<dbReference type="PROSITE" id="PS51257">
    <property type="entry name" value="PROKAR_LIPOPROTEIN"/>
    <property type="match status" value="1"/>
</dbReference>
<evidence type="ECO:0000313" key="1">
    <source>
        <dbReference type="EMBL" id="TLU98285.1"/>
    </source>
</evidence>